<keyword evidence="4 5" id="KW-0472">Membrane</keyword>
<accession>A0ABN7PR88</accession>
<gene>
    <name evidence="6" type="ORF">TPAB3V08_LOCUS15645</name>
</gene>
<reference evidence="6" key="1">
    <citation type="submission" date="2021-03" db="EMBL/GenBank/DDBJ databases">
        <authorList>
            <person name="Tran Van P."/>
        </authorList>
    </citation>
    <scope>NUCLEOTIDE SEQUENCE</scope>
</reference>
<keyword evidence="7" id="KW-1185">Reference proteome</keyword>
<dbReference type="PANTHER" id="PTHR10877">
    <property type="entry name" value="POLYCYSTIN FAMILY MEMBER"/>
    <property type="match status" value="1"/>
</dbReference>
<comment type="subcellular location">
    <subcellularLocation>
        <location evidence="1">Membrane</location>
    </subcellularLocation>
</comment>
<evidence type="ECO:0000256" key="3">
    <source>
        <dbReference type="ARBA" id="ARBA00022989"/>
    </source>
</evidence>
<dbReference type="InterPro" id="IPR051223">
    <property type="entry name" value="Polycystin"/>
</dbReference>
<dbReference type="Proteomes" id="UP001153148">
    <property type="component" value="Unassembled WGS sequence"/>
</dbReference>
<dbReference type="InterPro" id="IPR046338">
    <property type="entry name" value="GAIN_dom_sf"/>
</dbReference>
<comment type="caution">
    <text evidence="6">The sequence shown here is derived from an EMBL/GenBank/DDBJ whole genome shotgun (WGS) entry which is preliminary data.</text>
</comment>
<dbReference type="Gene3D" id="2.60.220.50">
    <property type="match status" value="1"/>
</dbReference>
<evidence type="ECO:0000313" key="7">
    <source>
        <dbReference type="Proteomes" id="UP001153148"/>
    </source>
</evidence>
<dbReference type="InterPro" id="IPR000203">
    <property type="entry name" value="GPS"/>
</dbReference>
<sequence>MVDWRPEAEDFPLYGEIVPTEPQEGLVIKSKVSATHDDAWFYVAVLPHQPAETLRSNTEQVNISVDYSFKVFTARCQYWDEVHTEWSTYGCKSVVLIEAPSGTRLISLPQVGDLTSLTKLHCRCQHLSAFGGSFLIPPNKLDPIHDIVFFLTVVDNPVVVSFVSLLLFLYVLLLVWACWKDNKDRKL</sequence>
<protein>
    <submittedName>
        <fullName evidence="6">Uncharacterized protein</fullName>
    </submittedName>
</protein>
<evidence type="ECO:0000256" key="2">
    <source>
        <dbReference type="ARBA" id="ARBA00022692"/>
    </source>
</evidence>
<dbReference type="EMBL" id="CAJPIN010099427">
    <property type="protein sequence ID" value="CAG2068702.1"/>
    <property type="molecule type" value="Genomic_DNA"/>
</dbReference>
<keyword evidence="2 5" id="KW-0812">Transmembrane</keyword>
<evidence type="ECO:0000256" key="5">
    <source>
        <dbReference type="SAM" id="Phobius"/>
    </source>
</evidence>
<dbReference type="PANTHER" id="PTHR10877:SF183">
    <property type="entry name" value="AT14535P-RELATED"/>
    <property type="match status" value="1"/>
</dbReference>
<name>A0ABN7PR88_TIMPD</name>
<organism evidence="6 7">
    <name type="scientific">Timema podura</name>
    <name type="common">Walking stick</name>
    <dbReference type="NCBI Taxonomy" id="61482"/>
    <lineage>
        <taxon>Eukaryota</taxon>
        <taxon>Metazoa</taxon>
        <taxon>Ecdysozoa</taxon>
        <taxon>Arthropoda</taxon>
        <taxon>Hexapoda</taxon>
        <taxon>Insecta</taxon>
        <taxon>Pterygota</taxon>
        <taxon>Neoptera</taxon>
        <taxon>Polyneoptera</taxon>
        <taxon>Phasmatodea</taxon>
        <taxon>Timematodea</taxon>
        <taxon>Timematoidea</taxon>
        <taxon>Timematidae</taxon>
        <taxon>Timema</taxon>
    </lineage>
</organism>
<proteinExistence type="predicted"/>
<feature type="non-terminal residue" evidence="6">
    <location>
        <position position="187"/>
    </location>
</feature>
<evidence type="ECO:0000256" key="1">
    <source>
        <dbReference type="ARBA" id="ARBA00004370"/>
    </source>
</evidence>
<evidence type="ECO:0000313" key="6">
    <source>
        <dbReference type="EMBL" id="CAG2068702.1"/>
    </source>
</evidence>
<keyword evidence="3 5" id="KW-1133">Transmembrane helix</keyword>
<feature type="transmembrane region" description="Helical" evidence="5">
    <location>
        <begin position="158"/>
        <end position="179"/>
    </location>
</feature>
<evidence type="ECO:0000256" key="4">
    <source>
        <dbReference type="ARBA" id="ARBA00023136"/>
    </source>
</evidence>
<dbReference type="SMART" id="SM00303">
    <property type="entry name" value="GPS"/>
    <property type="match status" value="1"/>
</dbReference>